<reference evidence="1" key="1">
    <citation type="submission" date="2014-09" db="EMBL/GenBank/DDBJ databases">
        <authorList>
            <person name="Magalhaes I.L.F."/>
            <person name="Oliveira U."/>
            <person name="Santos F.R."/>
            <person name="Vidigal T.H.D.A."/>
            <person name="Brescovit A.D."/>
            <person name="Santos A.J."/>
        </authorList>
    </citation>
    <scope>NUCLEOTIDE SEQUENCE</scope>
    <source>
        <tissue evidence="1">Shoot tissue taken approximately 20 cm above the soil surface</tissue>
    </source>
</reference>
<dbReference type="AlphaFoldDB" id="A0A0A9DWM3"/>
<sequence>MSWHFKRLLFVAIICNLIYNEFGVTFQL</sequence>
<dbReference type="EMBL" id="GBRH01205704">
    <property type="protein sequence ID" value="JAD92191.1"/>
    <property type="molecule type" value="Transcribed_RNA"/>
</dbReference>
<accession>A0A0A9DWM3</accession>
<protein>
    <submittedName>
        <fullName evidence="1">Uncharacterized protein</fullName>
    </submittedName>
</protein>
<evidence type="ECO:0000313" key="1">
    <source>
        <dbReference type="EMBL" id="JAD92191.1"/>
    </source>
</evidence>
<reference evidence="1" key="2">
    <citation type="journal article" date="2015" name="Data Brief">
        <title>Shoot transcriptome of the giant reed, Arundo donax.</title>
        <authorList>
            <person name="Barrero R.A."/>
            <person name="Guerrero F.D."/>
            <person name="Moolhuijzen P."/>
            <person name="Goolsby J.A."/>
            <person name="Tidwell J."/>
            <person name="Bellgard S.E."/>
            <person name="Bellgard M.I."/>
        </authorList>
    </citation>
    <scope>NUCLEOTIDE SEQUENCE</scope>
    <source>
        <tissue evidence="1">Shoot tissue taken approximately 20 cm above the soil surface</tissue>
    </source>
</reference>
<name>A0A0A9DWM3_ARUDO</name>
<organism evidence="1">
    <name type="scientific">Arundo donax</name>
    <name type="common">Giant reed</name>
    <name type="synonym">Donax arundinaceus</name>
    <dbReference type="NCBI Taxonomy" id="35708"/>
    <lineage>
        <taxon>Eukaryota</taxon>
        <taxon>Viridiplantae</taxon>
        <taxon>Streptophyta</taxon>
        <taxon>Embryophyta</taxon>
        <taxon>Tracheophyta</taxon>
        <taxon>Spermatophyta</taxon>
        <taxon>Magnoliopsida</taxon>
        <taxon>Liliopsida</taxon>
        <taxon>Poales</taxon>
        <taxon>Poaceae</taxon>
        <taxon>PACMAD clade</taxon>
        <taxon>Arundinoideae</taxon>
        <taxon>Arundineae</taxon>
        <taxon>Arundo</taxon>
    </lineage>
</organism>
<proteinExistence type="predicted"/>